<dbReference type="GO" id="GO:0008270">
    <property type="term" value="F:zinc ion binding"/>
    <property type="evidence" value="ECO:0007669"/>
    <property type="project" value="InterPro"/>
</dbReference>
<evidence type="ECO:0000313" key="9">
    <source>
        <dbReference type="Proteomes" id="UP000233256"/>
    </source>
</evidence>
<dbReference type="EMBL" id="PGXC01000037">
    <property type="protein sequence ID" value="PKK88698.1"/>
    <property type="molecule type" value="Genomic_DNA"/>
</dbReference>
<dbReference type="PROSITE" id="PS00903">
    <property type="entry name" value="CYT_DCMP_DEAMINASES_1"/>
    <property type="match status" value="1"/>
</dbReference>
<dbReference type="PANTHER" id="PTHR11086:SF18">
    <property type="entry name" value="DEOXYCYTIDYLATE DEAMINASE"/>
    <property type="match status" value="1"/>
</dbReference>
<keyword evidence="2 6" id="KW-0479">Metal-binding</keyword>
<dbReference type="SUPFAM" id="SSF53927">
    <property type="entry name" value="Cytidine deaminase-like"/>
    <property type="match status" value="1"/>
</dbReference>
<evidence type="ECO:0000256" key="2">
    <source>
        <dbReference type="ARBA" id="ARBA00022723"/>
    </source>
</evidence>
<comment type="cofactor">
    <cofactor evidence="6">
        <name>Zn(2+)</name>
        <dbReference type="ChEBI" id="CHEBI:29105"/>
    </cofactor>
</comment>
<evidence type="ECO:0000256" key="5">
    <source>
        <dbReference type="PIRSR" id="PIRSR006019-1"/>
    </source>
</evidence>
<evidence type="ECO:0000313" key="8">
    <source>
        <dbReference type="EMBL" id="PKK88698.1"/>
    </source>
</evidence>
<evidence type="ECO:0000256" key="6">
    <source>
        <dbReference type="PIRSR" id="PIRSR006019-2"/>
    </source>
</evidence>
<feature type="binding site" evidence="6">
    <location>
        <position position="96"/>
    </location>
    <ligand>
        <name>Zn(2+)</name>
        <dbReference type="ChEBI" id="CHEBI:29105"/>
        <note>catalytic</note>
    </ligand>
</feature>
<accession>A0A2N1PK23</accession>
<dbReference type="InterPro" id="IPR016193">
    <property type="entry name" value="Cytidine_deaminase-like"/>
</dbReference>
<dbReference type="PIRSF" id="PIRSF006019">
    <property type="entry name" value="dCMP_deaminase"/>
    <property type="match status" value="1"/>
</dbReference>
<dbReference type="GO" id="GO:0005737">
    <property type="term" value="C:cytoplasm"/>
    <property type="evidence" value="ECO:0007669"/>
    <property type="project" value="TreeGrafter"/>
</dbReference>
<feature type="binding site" evidence="6">
    <location>
        <position position="68"/>
    </location>
    <ligand>
        <name>Zn(2+)</name>
        <dbReference type="ChEBI" id="CHEBI:29105"/>
        <note>catalytic</note>
    </ligand>
</feature>
<reference evidence="8 9" key="1">
    <citation type="journal article" date="2017" name="ISME J.">
        <title>Potential for microbial H2 and metal transformations associated with novel bacteria and archaea in deep terrestrial subsurface sediments.</title>
        <authorList>
            <person name="Hernsdorf A.W."/>
            <person name="Amano Y."/>
            <person name="Miyakawa K."/>
            <person name="Ise K."/>
            <person name="Suzuki Y."/>
            <person name="Anantharaman K."/>
            <person name="Probst A."/>
            <person name="Burstein D."/>
            <person name="Thomas B.C."/>
            <person name="Banfield J.F."/>
        </authorList>
    </citation>
    <scope>NUCLEOTIDE SEQUENCE [LARGE SCALE GENOMIC DNA]</scope>
    <source>
        <strain evidence="8">HGW-Wallbacteria-1</strain>
    </source>
</reference>
<comment type="caution">
    <text evidence="8">The sequence shown here is derived from an EMBL/GenBank/DDBJ whole genome shotgun (WGS) entry which is preliminary data.</text>
</comment>
<dbReference type="InterPro" id="IPR002125">
    <property type="entry name" value="CMP_dCMP_dom"/>
</dbReference>
<dbReference type="GO" id="GO:0006220">
    <property type="term" value="P:pyrimidine nucleotide metabolic process"/>
    <property type="evidence" value="ECO:0007669"/>
    <property type="project" value="InterPro"/>
</dbReference>
<feature type="domain" description="CMP/dCMP-type deaminase" evidence="7">
    <location>
        <begin position="3"/>
        <end position="134"/>
    </location>
</feature>
<evidence type="ECO:0000256" key="1">
    <source>
        <dbReference type="ARBA" id="ARBA00006576"/>
    </source>
</evidence>
<dbReference type="PROSITE" id="PS51747">
    <property type="entry name" value="CYT_DCMP_DEAMINASES_2"/>
    <property type="match status" value="1"/>
</dbReference>
<dbReference type="AlphaFoldDB" id="A0A2N1PK23"/>
<keyword evidence="4 6" id="KW-0862">Zinc</keyword>
<dbReference type="InterPro" id="IPR015517">
    <property type="entry name" value="dCMP_deaminase-rel"/>
</dbReference>
<feature type="binding site" evidence="6">
    <location>
        <position position="99"/>
    </location>
    <ligand>
        <name>Zn(2+)</name>
        <dbReference type="ChEBI" id="CHEBI:29105"/>
        <note>catalytic</note>
    </ligand>
</feature>
<evidence type="ECO:0000256" key="4">
    <source>
        <dbReference type="ARBA" id="ARBA00022833"/>
    </source>
</evidence>
<dbReference type="GO" id="GO:0004132">
    <property type="term" value="F:dCMP deaminase activity"/>
    <property type="evidence" value="ECO:0007669"/>
    <property type="project" value="InterPro"/>
</dbReference>
<dbReference type="InterPro" id="IPR016473">
    <property type="entry name" value="dCMP_deaminase"/>
</dbReference>
<organism evidence="8 9">
    <name type="scientific">Candidatus Wallbacteria bacterium HGW-Wallbacteria-1</name>
    <dbReference type="NCBI Taxonomy" id="2013854"/>
    <lineage>
        <taxon>Bacteria</taxon>
        <taxon>Candidatus Walliibacteriota</taxon>
    </lineage>
</organism>
<comment type="similarity">
    <text evidence="1">Belongs to the cytidine and deoxycytidylate deaminase family.</text>
</comment>
<gene>
    <name evidence="8" type="ORF">CVV64_17700</name>
</gene>
<evidence type="ECO:0000256" key="3">
    <source>
        <dbReference type="ARBA" id="ARBA00022801"/>
    </source>
</evidence>
<dbReference type="InterPro" id="IPR016192">
    <property type="entry name" value="APOBEC/CMP_deaminase_Zn-bd"/>
</dbReference>
<keyword evidence="3" id="KW-0378">Hydrolase</keyword>
<evidence type="ECO:0000259" key="7">
    <source>
        <dbReference type="PROSITE" id="PS51747"/>
    </source>
</evidence>
<dbReference type="Pfam" id="PF00383">
    <property type="entry name" value="dCMP_cyt_deam_1"/>
    <property type="match status" value="1"/>
</dbReference>
<dbReference type="PANTHER" id="PTHR11086">
    <property type="entry name" value="DEOXYCYTIDYLATE DEAMINASE-RELATED"/>
    <property type="match status" value="1"/>
</dbReference>
<dbReference type="Gene3D" id="3.40.140.10">
    <property type="entry name" value="Cytidine Deaminase, domain 2"/>
    <property type="match status" value="1"/>
</dbReference>
<name>A0A2N1PK23_9BACT</name>
<proteinExistence type="inferred from homology"/>
<protein>
    <submittedName>
        <fullName evidence="8">CMP deaminase</fullName>
    </submittedName>
</protein>
<dbReference type="Proteomes" id="UP000233256">
    <property type="component" value="Unassembled WGS sequence"/>
</dbReference>
<sequence>MADWDKRFIELTRHISSWSKDRSIGTCAIIADDDHRIISTGFNGFPSGANDEIEDRFERPKKYLFTEHAERNAIYNAARVGISTRGCTMYLMWFPCADCARAIIQSGIKCLVCFPPDYSSEKWGLHFRAAREMLDECGVTIRFLDGDVSQFYKPGNSK</sequence>
<feature type="active site" description="Proton donor" evidence="5">
    <location>
        <position position="70"/>
    </location>
</feature>